<name>A0A151AXA8_9CLOT</name>
<dbReference type="RefSeq" id="WP_084364916.1">
    <property type="nucleotide sequence ID" value="NZ_LTBA01000041.1"/>
</dbReference>
<dbReference type="PATRIC" id="fig|1121338.3.peg.2365"/>
<dbReference type="Pfam" id="PF00534">
    <property type="entry name" value="Glycos_transf_1"/>
    <property type="match status" value="1"/>
</dbReference>
<dbReference type="GO" id="GO:0016757">
    <property type="term" value="F:glycosyltransferase activity"/>
    <property type="evidence" value="ECO:0007669"/>
    <property type="project" value="UniProtKB-KW"/>
</dbReference>
<proteinExistence type="predicted"/>
<dbReference type="GO" id="GO:0009103">
    <property type="term" value="P:lipopolysaccharide biosynthetic process"/>
    <property type="evidence" value="ECO:0007669"/>
    <property type="project" value="TreeGrafter"/>
</dbReference>
<evidence type="ECO:0000313" key="4">
    <source>
        <dbReference type="Proteomes" id="UP000075531"/>
    </source>
</evidence>
<dbReference type="OrthoDB" id="9802525at2"/>
<dbReference type="EC" id="2.4.1.-" evidence="3"/>
<accession>A0A151AXA8</accession>
<dbReference type="InterPro" id="IPR001296">
    <property type="entry name" value="Glyco_trans_1"/>
</dbReference>
<dbReference type="Gene3D" id="3.40.50.2000">
    <property type="entry name" value="Glycogen Phosphorylase B"/>
    <property type="match status" value="2"/>
</dbReference>
<keyword evidence="3" id="KW-0328">Glycosyltransferase</keyword>
<comment type="caution">
    <text evidence="3">The sequence shown here is derived from an EMBL/GenBank/DDBJ whole genome shotgun (WGS) entry which is preliminary data.</text>
</comment>
<dbReference type="AlphaFoldDB" id="A0A151AXA8"/>
<reference evidence="3 4" key="1">
    <citation type="submission" date="2016-02" db="EMBL/GenBank/DDBJ databases">
        <title>Genome sequence of Clostridium tepidiprofundi DSM 19306.</title>
        <authorList>
            <person name="Poehlein A."/>
            <person name="Daniel R."/>
        </authorList>
    </citation>
    <scope>NUCLEOTIDE SEQUENCE [LARGE SCALE GENOMIC DNA]</scope>
    <source>
        <strain evidence="3 4">DSM 19306</strain>
    </source>
</reference>
<dbReference type="PANTHER" id="PTHR46401">
    <property type="entry name" value="GLYCOSYLTRANSFERASE WBBK-RELATED"/>
    <property type="match status" value="1"/>
</dbReference>
<dbReference type="STRING" id="1121338.CLTEP_22920"/>
<dbReference type="EMBL" id="LTBA01000041">
    <property type="protein sequence ID" value="KYH32047.1"/>
    <property type="molecule type" value="Genomic_DNA"/>
</dbReference>
<sequence>MLTINMLSSADKVKGQGVGSAYLEQVDLVKNGLNNEFKVVVNQKKRTEIMHYHTIDLKHFLSIPFAKKKGVTIGYVHFLPETIEGSLKLPKAFKKAFYSYIIKFYKSMDYLVTVNPVFISKLESYGIDRNKITYIPNFVSNKKFYKITKERIYEERTKLNIDKNSFVVIGVGQVQTRKGVLDFIDVAKKMPDVQFIWAGGFSFGGITDGYKELKKIVDNPPQNVIFTGIVDRTEMNVLYNVSDLLFMPSYNELFPMSILEAMNTHTPILLRDLELYTYILFDYYIKGKNNEEFIKEIKKLKYDSDYYKSAVEKSKRGNSFYSKDHILNMWHDFYKKTYDFYKKTYDFYKKTYENKLGGNINEQNKV</sequence>
<dbReference type="CDD" id="cd03801">
    <property type="entry name" value="GT4_PimA-like"/>
    <property type="match status" value="1"/>
</dbReference>
<keyword evidence="1 3" id="KW-0808">Transferase</keyword>
<dbReference type="SUPFAM" id="SSF53756">
    <property type="entry name" value="UDP-Glycosyltransferase/glycogen phosphorylase"/>
    <property type="match status" value="1"/>
</dbReference>
<evidence type="ECO:0000256" key="1">
    <source>
        <dbReference type="ARBA" id="ARBA00022679"/>
    </source>
</evidence>
<keyword evidence="4" id="KW-1185">Reference proteome</keyword>
<dbReference type="PANTHER" id="PTHR46401:SF2">
    <property type="entry name" value="GLYCOSYLTRANSFERASE WBBK-RELATED"/>
    <property type="match status" value="1"/>
</dbReference>
<feature type="domain" description="Glycosyl transferase family 1" evidence="2">
    <location>
        <begin position="154"/>
        <end position="315"/>
    </location>
</feature>
<protein>
    <submittedName>
        <fullName evidence="3">Alpha-galactosylglucosyldiacylglycerol synthase</fullName>
        <ecNumber evidence="3">2.4.1.-</ecNumber>
    </submittedName>
</protein>
<evidence type="ECO:0000313" key="3">
    <source>
        <dbReference type="EMBL" id="KYH32047.1"/>
    </source>
</evidence>
<evidence type="ECO:0000259" key="2">
    <source>
        <dbReference type="Pfam" id="PF00534"/>
    </source>
</evidence>
<dbReference type="Proteomes" id="UP000075531">
    <property type="component" value="Unassembled WGS sequence"/>
</dbReference>
<organism evidence="3 4">
    <name type="scientific">Clostridium tepidiprofundi DSM 19306</name>
    <dbReference type="NCBI Taxonomy" id="1121338"/>
    <lineage>
        <taxon>Bacteria</taxon>
        <taxon>Bacillati</taxon>
        <taxon>Bacillota</taxon>
        <taxon>Clostridia</taxon>
        <taxon>Eubacteriales</taxon>
        <taxon>Clostridiaceae</taxon>
        <taxon>Clostridium</taxon>
    </lineage>
</organism>
<gene>
    <name evidence="3" type="primary">cpoA</name>
    <name evidence="3" type="ORF">CLTEP_22920</name>
</gene>